<feature type="transmembrane region" description="Helical" evidence="6">
    <location>
        <begin position="433"/>
        <end position="453"/>
    </location>
</feature>
<evidence type="ECO:0000256" key="1">
    <source>
        <dbReference type="ARBA" id="ARBA00004236"/>
    </source>
</evidence>
<dbReference type="EMBL" id="JBHULE010000008">
    <property type="protein sequence ID" value="MFD2562137.1"/>
    <property type="molecule type" value="Genomic_DNA"/>
</dbReference>
<dbReference type="CDD" id="cd06423">
    <property type="entry name" value="CESA_like"/>
    <property type="match status" value="1"/>
</dbReference>
<gene>
    <name evidence="7" type="ORF">ACFSR1_05610</name>
</gene>
<keyword evidence="4 7" id="KW-0808">Transferase</keyword>
<dbReference type="Gene3D" id="3.90.550.10">
    <property type="entry name" value="Spore Coat Polysaccharide Biosynthesis Protein SpsA, Chain A"/>
    <property type="match status" value="1"/>
</dbReference>
<dbReference type="Proteomes" id="UP001597319">
    <property type="component" value="Unassembled WGS sequence"/>
</dbReference>
<comment type="subcellular location">
    <subcellularLocation>
        <location evidence="1">Cell membrane</location>
    </subcellularLocation>
</comment>
<sequence>MEISRSIEITKSQVIESSFADRIKRSMANASYSFILLGTFLLLFGAASLFYFLQPYFEEIHLERMNTVWGISLMITGISLLLIKVSFLVFILRLYLKYKVIDTVSDRELPLCTVIVPAYNEGELVYKTLHSLAESDYPIEKLQIISIDDGSQDDTWDWMQKAKNELGNRVSIYQQPENKGKRHALYRGFNLGMGDVFITVDSDSIVKKDTLRIMASPFVKNENCGAVAGNVRVLNRDKALIPRMLNVSFAFSFEFIRSAQSAIGSVLCTPGALSAYRREAVMNCRQAWITQTFMGQVSKIGEDRAMTNMILKQGYNVLFQRKAYVYTNTPERYKNLYKMFIRWERSNIRENIAMSKFAFSDFREGAKSGTRILLLNQWLKMTMAYPATLLMLFFICTYPILFFSSTLLSILVFSSIQAVFYAKKHSISESLWAYPYSIFYAFTLFWITPYAIATAGRSGWLTRDLTKKEIEEQQQVVSIS</sequence>
<feature type="transmembrane region" description="Helical" evidence="6">
    <location>
        <begin position="32"/>
        <end position="53"/>
    </location>
</feature>
<evidence type="ECO:0000256" key="3">
    <source>
        <dbReference type="ARBA" id="ARBA00022676"/>
    </source>
</evidence>
<evidence type="ECO:0000313" key="7">
    <source>
        <dbReference type="EMBL" id="MFD2562137.1"/>
    </source>
</evidence>
<dbReference type="PANTHER" id="PTHR22913:SF12">
    <property type="entry name" value="MANNURONAN SYNTHASE"/>
    <property type="match status" value="1"/>
</dbReference>
<dbReference type="RefSeq" id="WP_378290466.1">
    <property type="nucleotide sequence ID" value="NZ_JBHULE010000008.1"/>
</dbReference>
<evidence type="ECO:0000256" key="6">
    <source>
        <dbReference type="SAM" id="Phobius"/>
    </source>
</evidence>
<protein>
    <submittedName>
        <fullName evidence="7">Glycosyltransferase</fullName>
        <ecNumber evidence="7">2.4.-.-</ecNumber>
    </submittedName>
</protein>
<keyword evidence="3 7" id="KW-0328">Glycosyltransferase</keyword>
<dbReference type="InterPro" id="IPR029044">
    <property type="entry name" value="Nucleotide-diphossugar_trans"/>
</dbReference>
<proteinExistence type="predicted"/>
<keyword evidence="6" id="KW-0812">Transmembrane</keyword>
<feature type="transmembrane region" description="Helical" evidence="6">
    <location>
        <begin position="389"/>
        <end position="413"/>
    </location>
</feature>
<dbReference type="EC" id="2.4.-.-" evidence="7"/>
<dbReference type="Pfam" id="PF13641">
    <property type="entry name" value="Glyco_tranf_2_3"/>
    <property type="match status" value="1"/>
</dbReference>
<dbReference type="GO" id="GO:0016757">
    <property type="term" value="F:glycosyltransferase activity"/>
    <property type="evidence" value="ECO:0007669"/>
    <property type="project" value="UniProtKB-KW"/>
</dbReference>
<keyword evidence="2" id="KW-1003">Cell membrane</keyword>
<name>A0ABW5LB70_9FLAO</name>
<keyword evidence="6" id="KW-1133">Transmembrane helix</keyword>
<reference evidence="8" key="1">
    <citation type="journal article" date="2019" name="Int. J. Syst. Evol. Microbiol.">
        <title>The Global Catalogue of Microorganisms (GCM) 10K type strain sequencing project: providing services to taxonomists for standard genome sequencing and annotation.</title>
        <authorList>
            <consortium name="The Broad Institute Genomics Platform"/>
            <consortium name="The Broad Institute Genome Sequencing Center for Infectious Disease"/>
            <person name="Wu L."/>
            <person name="Ma J."/>
        </authorList>
    </citation>
    <scope>NUCLEOTIDE SEQUENCE [LARGE SCALE GENOMIC DNA]</scope>
    <source>
        <strain evidence="8">KCTC 52274</strain>
    </source>
</reference>
<evidence type="ECO:0000256" key="4">
    <source>
        <dbReference type="ARBA" id="ARBA00022679"/>
    </source>
</evidence>
<evidence type="ECO:0000313" key="8">
    <source>
        <dbReference type="Proteomes" id="UP001597319"/>
    </source>
</evidence>
<accession>A0ABW5LB70</accession>
<dbReference type="PANTHER" id="PTHR22913">
    <property type="entry name" value="HYALURONAN SYNTHASE"/>
    <property type="match status" value="1"/>
</dbReference>
<feature type="transmembrane region" description="Helical" evidence="6">
    <location>
        <begin position="73"/>
        <end position="96"/>
    </location>
</feature>
<comment type="caution">
    <text evidence="7">The sequence shown here is derived from an EMBL/GenBank/DDBJ whole genome shotgun (WGS) entry which is preliminary data.</text>
</comment>
<dbReference type="SUPFAM" id="SSF53448">
    <property type="entry name" value="Nucleotide-diphospho-sugar transferases"/>
    <property type="match status" value="1"/>
</dbReference>
<organism evidence="7 8">
    <name type="scientific">Aquimarina rubra</name>
    <dbReference type="NCBI Taxonomy" id="1920033"/>
    <lineage>
        <taxon>Bacteria</taxon>
        <taxon>Pseudomonadati</taxon>
        <taxon>Bacteroidota</taxon>
        <taxon>Flavobacteriia</taxon>
        <taxon>Flavobacteriales</taxon>
        <taxon>Flavobacteriaceae</taxon>
        <taxon>Aquimarina</taxon>
    </lineage>
</organism>
<evidence type="ECO:0000256" key="5">
    <source>
        <dbReference type="ARBA" id="ARBA00023136"/>
    </source>
</evidence>
<keyword evidence="5 6" id="KW-0472">Membrane</keyword>
<evidence type="ECO:0000256" key="2">
    <source>
        <dbReference type="ARBA" id="ARBA00022475"/>
    </source>
</evidence>
<keyword evidence="8" id="KW-1185">Reference proteome</keyword>